<dbReference type="InterPro" id="IPR014347">
    <property type="entry name" value="Tautomerase/MIF_sf"/>
</dbReference>
<dbReference type="Proteomes" id="UP001489897">
    <property type="component" value="Unassembled WGS sequence"/>
</dbReference>
<sequence length="123" mass="13711">MPFFVIESQVGLSSDIKAKLASEITRLVHDIIESELDLVSVIFHDLPADSTYRAGKPTREAILLGYIRKGRKLETVQRLALSISKCWSDITGMSENEIELAIAEYPAEVTFRYGARLPEPACV</sequence>
<accession>A0ABU9RYW0</accession>
<dbReference type="InterPro" id="IPR004370">
    <property type="entry name" value="4-OT-like_dom"/>
</dbReference>
<dbReference type="Gene3D" id="3.30.429.10">
    <property type="entry name" value="Macrophage Migration Inhibitory Factor"/>
    <property type="match status" value="1"/>
</dbReference>
<keyword evidence="4" id="KW-1185">Reference proteome</keyword>
<gene>
    <name evidence="3" type="ORF">VSR73_29830</name>
</gene>
<dbReference type="EMBL" id="JAYMRV010000011">
    <property type="protein sequence ID" value="MEM5425250.1"/>
    <property type="molecule type" value="Genomic_DNA"/>
</dbReference>
<evidence type="ECO:0000313" key="3">
    <source>
        <dbReference type="EMBL" id="MEM5425250.1"/>
    </source>
</evidence>
<keyword evidence="1" id="KW-0413">Isomerase</keyword>
<feature type="domain" description="4-oxalocrotonate tautomerase-like" evidence="2">
    <location>
        <begin position="13"/>
        <end position="57"/>
    </location>
</feature>
<evidence type="ECO:0000259" key="2">
    <source>
        <dbReference type="Pfam" id="PF01361"/>
    </source>
</evidence>
<protein>
    <submittedName>
        <fullName evidence="3">Tautomerase family protein</fullName>
    </submittedName>
</protein>
<dbReference type="SUPFAM" id="SSF55331">
    <property type="entry name" value="Tautomerase/MIF"/>
    <property type="match status" value="1"/>
</dbReference>
<proteinExistence type="predicted"/>
<comment type="caution">
    <text evidence="3">The sequence shown here is derived from an EMBL/GenBank/DDBJ whole genome shotgun (WGS) entry which is preliminary data.</text>
</comment>
<dbReference type="Pfam" id="PF01361">
    <property type="entry name" value="Tautomerase"/>
    <property type="match status" value="1"/>
</dbReference>
<dbReference type="RefSeq" id="WP_342949278.1">
    <property type="nucleotide sequence ID" value="NZ_JAYMRV010000011.1"/>
</dbReference>
<reference evidence="3 4" key="1">
    <citation type="submission" date="2024-01" db="EMBL/GenBank/DDBJ databases">
        <title>The diversity of rhizobia nodulating Mimosa spp. in eleven states of Brazil covering several biomes is determined by host plant, location, and edaphic factors.</title>
        <authorList>
            <person name="Rouws L."/>
            <person name="Barauna A."/>
            <person name="Beukes C."/>
            <person name="De Faria S.M."/>
            <person name="Gross E."/>
            <person name="Dos Reis Junior F.B."/>
            <person name="Simon M."/>
            <person name="Maluk M."/>
            <person name="Odee D.W."/>
            <person name="Kenicer G."/>
            <person name="Young J.P.W."/>
            <person name="Reis V.M."/>
            <person name="Zilli J."/>
            <person name="James E.K."/>
        </authorList>
    </citation>
    <scope>NUCLEOTIDE SEQUENCE [LARGE SCALE GENOMIC DNA]</scope>
    <source>
        <strain evidence="3 4">JPY167</strain>
    </source>
</reference>
<name>A0ABU9RYW0_9BURK</name>
<evidence type="ECO:0000256" key="1">
    <source>
        <dbReference type="ARBA" id="ARBA00023235"/>
    </source>
</evidence>
<organism evidence="3 4">
    <name type="scientific">Paraburkholderia ferrariae</name>
    <dbReference type="NCBI Taxonomy" id="386056"/>
    <lineage>
        <taxon>Bacteria</taxon>
        <taxon>Pseudomonadati</taxon>
        <taxon>Pseudomonadota</taxon>
        <taxon>Betaproteobacteria</taxon>
        <taxon>Burkholderiales</taxon>
        <taxon>Burkholderiaceae</taxon>
        <taxon>Paraburkholderia</taxon>
    </lineage>
</organism>
<evidence type="ECO:0000313" key="4">
    <source>
        <dbReference type="Proteomes" id="UP001489897"/>
    </source>
</evidence>